<gene>
    <name evidence="1" type="ORF">NQ318_012862</name>
</gene>
<accession>A0AAV8YF54</accession>
<evidence type="ECO:0000313" key="2">
    <source>
        <dbReference type="Proteomes" id="UP001162162"/>
    </source>
</evidence>
<reference evidence="1" key="1">
    <citation type="journal article" date="2023" name="Insect Mol. Biol.">
        <title>Genome sequencing provides insights into the evolution of gene families encoding plant cell wall-degrading enzymes in longhorned beetles.</title>
        <authorList>
            <person name="Shin N.R."/>
            <person name="Okamura Y."/>
            <person name="Kirsch R."/>
            <person name="Pauchet Y."/>
        </authorList>
    </citation>
    <scope>NUCLEOTIDE SEQUENCE</scope>
    <source>
        <strain evidence="1">AMC_N1</strain>
    </source>
</reference>
<proteinExistence type="predicted"/>
<protein>
    <submittedName>
        <fullName evidence="1">Uncharacterized protein</fullName>
    </submittedName>
</protein>
<keyword evidence="2" id="KW-1185">Reference proteome</keyword>
<organism evidence="1 2">
    <name type="scientific">Aromia moschata</name>
    <dbReference type="NCBI Taxonomy" id="1265417"/>
    <lineage>
        <taxon>Eukaryota</taxon>
        <taxon>Metazoa</taxon>
        <taxon>Ecdysozoa</taxon>
        <taxon>Arthropoda</taxon>
        <taxon>Hexapoda</taxon>
        <taxon>Insecta</taxon>
        <taxon>Pterygota</taxon>
        <taxon>Neoptera</taxon>
        <taxon>Endopterygota</taxon>
        <taxon>Coleoptera</taxon>
        <taxon>Polyphaga</taxon>
        <taxon>Cucujiformia</taxon>
        <taxon>Chrysomeloidea</taxon>
        <taxon>Cerambycidae</taxon>
        <taxon>Cerambycinae</taxon>
        <taxon>Callichromatini</taxon>
        <taxon>Aromia</taxon>
    </lineage>
</organism>
<dbReference type="Proteomes" id="UP001162162">
    <property type="component" value="Unassembled WGS sequence"/>
</dbReference>
<dbReference type="EMBL" id="JAPWTK010000123">
    <property type="protein sequence ID" value="KAJ8949114.1"/>
    <property type="molecule type" value="Genomic_DNA"/>
</dbReference>
<evidence type="ECO:0000313" key="1">
    <source>
        <dbReference type="EMBL" id="KAJ8949114.1"/>
    </source>
</evidence>
<comment type="caution">
    <text evidence="1">The sequence shown here is derived from an EMBL/GenBank/DDBJ whole genome shotgun (WGS) entry which is preliminary data.</text>
</comment>
<sequence>MAALELYYFTECPDISIPNPKPSALDEEYVWARSYANTNGSGWYAKSMPNQMPVQMSNPMGSPMVPQMANPHEWYDECPDES</sequence>
<name>A0AAV8YF54_9CUCU</name>
<dbReference type="AlphaFoldDB" id="A0AAV8YF54"/>